<dbReference type="InterPro" id="IPR028098">
    <property type="entry name" value="Glyco_trans_4-like_N"/>
</dbReference>
<keyword evidence="3" id="KW-0808">Transferase</keyword>
<protein>
    <submittedName>
        <fullName evidence="3">Glycosyltransferase</fullName>
    </submittedName>
</protein>
<evidence type="ECO:0000259" key="1">
    <source>
        <dbReference type="Pfam" id="PF00534"/>
    </source>
</evidence>
<accession>A0A844Z7E5</accession>
<dbReference type="Pfam" id="PF00534">
    <property type="entry name" value="Glycos_transf_1"/>
    <property type="match status" value="1"/>
</dbReference>
<dbReference type="EMBL" id="WTYZ01000001">
    <property type="protein sequence ID" value="MXO83252.1"/>
    <property type="molecule type" value="Genomic_DNA"/>
</dbReference>
<organism evidence="3 4">
    <name type="scientific">Pontixanthobacter aestiaquae</name>
    <dbReference type="NCBI Taxonomy" id="1509367"/>
    <lineage>
        <taxon>Bacteria</taxon>
        <taxon>Pseudomonadati</taxon>
        <taxon>Pseudomonadota</taxon>
        <taxon>Alphaproteobacteria</taxon>
        <taxon>Sphingomonadales</taxon>
        <taxon>Erythrobacteraceae</taxon>
        <taxon>Pontixanthobacter</taxon>
    </lineage>
</organism>
<dbReference type="AlphaFoldDB" id="A0A844Z7E5"/>
<sequence length="402" mass="43166">MSPDADRPKRVLSLSTLYPNAHTPRFGTFVARSLEALAKRDDWDVTVVNPIGIPPIAFGKYKPLAAAAVDGVENGVSVHRPKFTLIPSLGARSNPGVIARKVLPLVQQLHAEQAFDIIDAQFFYPDGPAAAWIAREMGLPCSIKARGSDINFWGSKGFAREQMLEAAEHATGLLAVSEALAREMSGLGMPYNKISLHYTGLDRDRFRPRAHEGLRLQLGKTLGIDLPETKPLLVSVGGLIERKGQDLAIGALASIPDAQLLLVGKGPDEKHLRNLTRDMRVDERVHFLGSVDHDLLPIILSAADVMVLPSASEGLANAWVESLACGTPIVISDAGGARELVTSSDAGLIVDRNLDSVAGGVKALLANPPTTQQVTAMASRFSWEQNAAQLAEYYDRLIAAQA</sequence>
<dbReference type="PANTHER" id="PTHR45947">
    <property type="entry name" value="SULFOQUINOVOSYL TRANSFERASE SQD2"/>
    <property type="match status" value="1"/>
</dbReference>
<dbReference type="GO" id="GO:0016757">
    <property type="term" value="F:glycosyltransferase activity"/>
    <property type="evidence" value="ECO:0007669"/>
    <property type="project" value="InterPro"/>
</dbReference>
<proteinExistence type="predicted"/>
<dbReference type="Gene3D" id="3.40.50.2000">
    <property type="entry name" value="Glycogen Phosphorylase B"/>
    <property type="match status" value="2"/>
</dbReference>
<feature type="domain" description="Glycosyl transferase family 1" evidence="1">
    <location>
        <begin position="226"/>
        <end position="375"/>
    </location>
</feature>
<dbReference type="RefSeq" id="WP_160613623.1">
    <property type="nucleotide sequence ID" value="NZ_JAUFQM010000001.1"/>
</dbReference>
<reference evidence="3 4" key="1">
    <citation type="submission" date="2019-12" db="EMBL/GenBank/DDBJ databases">
        <title>Genomic-based taxomic classification of the family Erythrobacteraceae.</title>
        <authorList>
            <person name="Xu L."/>
        </authorList>
    </citation>
    <scope>NUCLEOTIDE SEQUENCE [LARGE SCALE GENOMIC DNA]</scope>
    <source>
        <strain evidence="3 4">KCTC 42006</strain>
    </source>
</reference>
<dbReference type="SUPFAM" id="SSF53756">
    <property type="entry name" value="UDP-Glycosyltransferase/glycogen phosphorylase"/>
    <property type="match status" value="1"/>
</dbReference>
<evidence type="ECO:0000313" key="4">
    <source>
        <dbReference type="Proteomes" id="UP000460290"/>
    </source>
</evidence>
<evidence type="ECO:0000259" key="2">
    <source>
        <dbReference type="Pfam" id="PF13579"/>
    </source>
</evidence>
<dbReference type="Proteomes" id="UP000460290">
    <property type="component" value="Unassembled WGS sequence"/>
</dbReference>
<dbReference type="OrthoDB" id="258796at2"/>
<dbReference type="InterPro" id="IPR001296">
    <property type="entry name" value="Glyco_trans_1"/>
</dbReference>
<keyword evidence="4" id="KW-1185">Reference proteome</keyword>
<dbReference type="Pfam" id="PF13579">
    <property type="entry name" value="Glyco_trans_4_4"/>
    <property type="match status" value="1"/>
</dbReference>
<gene>
    <name evidence="3" type="ORF">GRI35_07720</name>
</gene>
<dbReference type="InterPro" id="IPR050194">
    <property type="entry name" value="Glycosyltransferase_grp1"/>
</dbReference>
<dbReference type="PANTHER" id="PTHR45947:SF15">
    <property type="entry name" value="TEICHURONIC ACID BIOSYNTHESIS GLYCOSYLTRANSFERASE TUAC-RELATED"/>
    <property type="match status" value="1"/>
</dbReference>
<comment type="caution">
    <text evidence="3">The sequence shown here is derived from an EMBL/GenBank/DDBJ whole genome shotgun (WGS) entry which is preliminary data.</text>
</comment>
<evidence type="ECO:0000313" key="3">
    <source>
        <dbReference type="EMBL" id="MXO83252.1"/>
    </source>
</evidence>
<feature type="domain" description="Glycosyltransferase subfamily 4-like N-terminal" evidence="2">
    <location>
        <begin position="28"/>
        <end position="196"/>
    </location>
</feature>
<name>A0A844Z7E5_9SPHN</name>